<dbReference type="VEuPathDB" id="MicrosporidiaDB:CWI36_2415p0010"/>
<dbReference type="InterPro" id="IPR004254">
    <property type="entry name" value="AdipoR/HlyIII-related"/>
</dbReference>
<evidence type="ECO:0000313" key="8">
    <source>
        <dbReference type="Proteomes" id="UP000291404"/>
    </source>
</evidence>
<evidence type="ECO:0000313" key="7">
    <source>
        <dbReference type="EMBL" id="TBT98377.1"/>
    </source>
</evidence>
<feature type="binding site" evidence="5">
    <location>
        <position position="193"/>
    </location>
    <ligand>
        <name>Zn(2+)</name>
        <dbReference type="ChEBI" id="CHEBI:29105"/>
    </ligand>
</feature>
<evidence type="ECO:0000256" key="4">
    <source>
        <dbReference type="ARBA" id="ARBA00023136"/>
    </source>
</evidence>
<dbReference type="PANTHER" id="PTHR20855:SF3">
    <property type="entry name" value="LD03007P"/>
    <property type="match status" value="1"/>
</dbReference>
<dbReference type="Pfam" id="PF03006">
    <property type="entry name" value="HlyIII"/>
    <property type="match status" value="1"/>
</dbReference>
<keyword evidence="5" id="KW-0479">Metal-binding</keyword>
<feature type="binding site" evidence="5">
    <location>
        <position position="189"/>
    </location>
    <ligand>
        <name>Zn(2+)</name>
        <dbReference type="ChEBI" id="CHEBI:29105"/>
    </ligand>
</feature>
<keyword evidence="2 6" id="KW-0812">Transmembrane</keyword>
<proteinExistence type="predicted"/>
<comment type="subcellular location">
    <subcellularLocation>
        <location evidence="1">Membrane</location>
        <topology evidence="1">Multi-pass membrane protein</topology>
    </subcellularLocation>
</comment>
<keyword evidence="8" id="KW-1185">Reference proteome</keyword>
<dbReference type="AlphaFoldDB" id="A0A4Q9KU69"/>
<feature type="transmembrane region" description="Helical" evidence="6">
    <location>
        <begin position="12"/>
        <end position="34"/>
    </location>
</feature>
<evidence type="ECO:0000256" key="6">
    <source>
        <dbReference type="SAM" id="Phobius"/>
    </source>
</evidence>
<feature type="transmembrane region" description="Helical" evidence="6">
    <location>
        <begin position="40"/>
        <end position="59"/>
    </location>
</feature>
<feature type="binding site" evidence="5">
    <location>
        <position position="58"/>
    </location>
    <ligand>
        <name>Zn(2+)</name>
        <dbReference type="ChEBI" id="CHEBI:29105"/>
    </ligand>
</feature>
<comment type="caution">
    <text evidence="7">The sequence shown here is derived from an EMBL/GenBank/DDBJ whole genome shotgun (WGS) entry which is preliminary data.</text>
</comment>
<feature type="transmembrane region" description="Helical" evidence="6">
    <location>
        <begin position="188"/>
        <end position="208"/>
    </location>
</feature>
<dbReference type="GO" id="GO:0046872">
    <property type="term" value="F:metal ion binding"/>
    <property type="evidence" value="ECO:0007669"/>
    <property type="project" value="UniProtKB-KW"/>
</dbReference>
<keyword evidence="4 6" id="KW-0472">Membrane</keyword>
<dbReference type="VEuPathDB" id="MicrosporidiaDB:CWI39_2324p0010"/>
<dbReference type="GO" id="GO:0016020">
    <property type="term" value="C:membrane"/>
    <property type="evidence" value="ECO:0007669"/>
    <property type="project" value="UniProtKB-SubCell"/>
</dbReference>
<evidence type="ECO:0000256" key="3">
    <source>
        <dbReference type="ARBA" id="ARBA00022989"/>
    </source>
</evidence>
<organism evidence="7 8">
    <name type="scientific">Hamiltosporidium magnivora</name>
    <dbReference type="NCBI Taxonomy" id="148818"/>
    <lineage>
        <taxon>Eukaryota</taxon>
        <taxon>Fungi</taxon>
        <taxon>Fungi incertae sedis</taxon>
        <taxon>Microsporidia</taxon>
        <taxon>Dubosqiidae</taxon>
        <taxon>Hamiltosporidium</taxon>
    </lineage>
</organism>
<keyword evidence="3 6" id="KW-1133">Transmembrane helix</keyword>
<gene>
    <name evidence="7" type="ORF">CWI36_2415p0010</name>
</gene>
<protein>
    <submittedName>
        <fullName evidence="7">Hemolysin-III-like protein</fullName>
    </submittedName>
</protein>
<dbReference type="STRING" id="148818.A0A4Q9KU69"/>
<sequence>MLQQKPLLRGRIHQLAFYITIILTLFYITISLIKSYKYELTLYIIGQLTLFGISSKYHLTDWKNEKMKKIFQKLDHISIFLLISCTQSSFVLTLLPKIEIVNKILILTWTITLLGILKIICISNEYEIIDVSLYMIHGVSIVPFFHILLKYINISKMFYLVFGGVFYIMGGVVFGMHRPDPFPSVFGYHEVFHVLTVIANTCFMIPLLQWYYGVINGVLVIRVLGGVSVSLGVDNCSNSSMGVSNIYR</sequence>
<dbReference type="PANTHER" id="PTHR20855">
    <property type="entry name" value="ADIPOR/PROGESTIN RECEPTOR-RELATED"/>
    <property type="match status" value="1"/>
</dbReference>
<accession>A0A4Q9KU69</accession>
<evidence type="ECO:0000256" key="2">
    <source>
        <dbReference type="ARBA" id="ARBA00022692"/>
    </source>
</evidence>
<keyword evidence="5" id="KW-0862">Zinc</keyword>
<feature type="transmembrane region" description="Helical" evidence="6">
    <location>
        <begin position="79"/>
        <end position="98"/>
    </location>
</feature>
<feature type="transmembrane region" description="Helical" evidence="6">
    <location>
        <begin position="104"/>
        <end position="121"/>
    </location>
</feature>
<evidence type="ECO:0000256" key="5">
    <source>
        <dbReference type="PIRSR" id="PIRSR604254-1"/>
    </source>
</evidence>
<evidence type="ECO:0000256" key="1">
    <source>
        <dbReference type="ARBA" id="ARBA00004141"/>
    </source>
</evidence>
<feature type="transmembrane region" description="Helical" evidence="6">
    <location>
        <begin position="158"/>
        <end position="176"/>
    </location>
</feature>
<dbReference type="Proteomes" id="UP000291404">
    <property type="component" value="Unassembled WGS sequence"/>
</dbReference>
<feature type="transmembrane region" description="Helical" evidence="6">
    <location>
        <begin position="133"/>
        <end position="152"/>
    </location>
</feature>
<name>A0A4Q9KU69_9MICR</name>
<reference evidence="7 8" key="1">
    <citation type="submission" date="2017-12" db="EMBL/GenBank/DDBJ databases">
        <authorList>
            <person name="Pombert J.-F."/>
            <person name="Haag K.L."/>
            <person name="Ebert D."/>
        </authorList>
    </citation>
    <scope>NUCLEOTIDE SEQUENCE [LARGE SCALE GENOMIC DNA]</scope>
    <source>
        <strain evidence="7">BE-OM-2</strain>
    </source>
</reference>
<dbReference type="EMBL" id="PITI01002415">
    <property type="protein sequence ID" value="TBT98377.1"/>
    <property type="molecule type" value="Genomic_DNA"/>
</dbReference>